<name>A0A7X0LRI8_9ACTN</name>
<feature type="region of interest" description="Disordered" evidence="1">
    <location>
        <begin position="162"/>
        <end position="184"/>
    </location>
</feature>
<evidence type="ECO:0008006" key="4">
    <source>
        <dbReference type="Google" id="ProtNLM"/>
    </source>
</evidence>
<sequence length="184" mass="19928">MSGIHARPTYGPFRSAPAGEAAPHGARRGRRDGLGRRLRLRILAYREIEFCSTRIPGEAAGVPGEDVGPEEDCLLLVHGRKVVGQIHYRTCTPCGEGVITGIDISEHLRSTGIGTRALSHLRARHPGVSWHSTLTRRTTRDLLRRMGIRSAAPHPLCVHADRTVAQGPGPQSSRAVPQAGHSPR</sequence>
<accession>A0A7X0LRI8</accession>
<proteinExistence type="predicted"/>
<evidence type="ECO:0000256" key="1">
    <source>
        <dbReference type="SAM" id="MobiDB-lite"/>
    </source>
</evidence>
<dbReference type="AlphaFoldDB" id="A0A7X0LRI8"/>
<dbReference type="RefSeq" id="WP_229923461.1">
    <property type="nucleotide sequence ID" value="NZ_BNBN01000006.1"/>
</dbReference>
<dbReference type="InterPro" id="IPR016181">
    <property type="entry name" value="Acyl_CoA_acyltransferase"/>
</dbReference>
<evidence type="ECO:0000313" key="2">
    <source>
        <dbReference type="EMBL" id="MBB6438688.1"/>
    </source>
</evidence>
<keyword evidence="3" id="KW-1185">Reference proteome</keyword>
<evidence type="ECO:0000313" key="3">
    <source>
        <dbReference type="Proteomes" id="UP000540423"/>
    </source>
</evidence>
<protein>
    <recommendedName>
        <fullName evidence="4">N-acetyltransferase</fullName>
    </recommendedName>
</protein>
<gene>
    <name evidence="2" type="ORF">HNQ79_005200</name>
</gene>
<reference evidence="2 3" key="1">
    <citation type="submission" date="2020-08" db="EMBL/GenBank/DDBJ databases">
        <title>Genomic Encyclopedia of Type Strains, Phase IV (KMG-IV): sequencing the most valuable type-strain genomes for metagenomic binning, comparative biology and taxonomic classification.</title>
        <authorList>
            <person name="Goeker M."/>
        </authorList>
    </citation>
    <scope>NUCLEOTIDE SEQUENCE [LARGE SCALE GENOMIC DNA]</scope>
    <source>
        <strain evidence="2 3">DSM 40141</strain>
    </source>
</reference>
<dbReference type="EMBL" id="JACHEM010000014">
    <property type="protein sequence ID" value="MBB6438688.1"/>
    <property type="molecule type" value="Genomic_DNA"/>
</dbReference>
<feature type="region of interest" description="Disordered" evidence="1">
    <location>
        <begin position="1"/>
        <end position="30"/>
    </location>
</feature>
<dbReference type="Gene3D" id="3.40.630.30">
    <property type="match status" value="1"/>
</dbReference>
<dbReference type="SUPFAM" id="SSF55729">
    <property type="entry name" value="Acyl-CoA N-acyltransferases (Nat)"/>
    <property type="match status" value="1"/>
</dbReference>
<comment type="caution">
    <text evidence="2">The sequence shown here is derived from an EMBL/GenBank/DDBJ whole genome shotgun (WGS) entry which is preliminary data.</text>
</comment>
<organism evidence="2 3">
    <name type="scientific">Streptomyces candidus</name>
    <dbReference type="NCBI Taxonomy" id="67283"/>
    <lineage>
        <taxon>Bacteria</taxon>
        <taxon>Bacillati</taxon>
        <taxon>Actinomycetota</taxon>
        <taxon>Actinomycetes</taxon>
        <taxon>Kitasatosporales</taxon>
        <taxon>Streptomycetaceae</taxon>
        <taxon>Streptomyces</taxon>
    </lineage>
</organism>
<dbReference type="Proteomes" id="UP000540423">
    <property type="component" value="Unassembled WGS sequence"/>
</dbReference>